<dbReference type="AlphaFoldDB" id="A0AAV3SFF6"/>
<reference evidence="1" key="2">
    <citation type="submission" date="2023-12" db="EMBL/GenBank/DDBJ databases">
        <authorList>
            <person name="Sun Q."/>
            <person name="Inoue M."/>
        </authorList>
    </citation>
    <scope>NUCLEOTIDE SEQUENCE</scope>
    <source>
        <strain evidence="1">JCM 12289</strain>
    </source>
</reference>
<comment type="caution">
    <text evidence="1">The sequence shown here is derived from an EMBL/GenBank/DDBJ whole genome shotgun (WGS) entry which is preliminary data.</text>
</comment>
<reference evidence="1" key="1">
    <citation type="journal article" date="2014" name="Int. J. Syst. Evol. Microbiol.">
        <title>Complete genome sequence of Corynebacterium casei LMG S-19264T (=DSM 44701T), isolated from a smear-ripened cheese.</title>
        <authorList>
            <consortium name="US DOE Joint Genome Institute (JGI-PGF)"/>
            <person name="Walter F."/>
            <person name="Albersmeier A."/>
            <person name="Kalinowski J."/>
            <person name="Ruckert C."/>
        </authorList>
    </citation>
    <scope>NUCLEOTIDE SEQUENCE</scope>
    <source>
        <strain evidence="1">JCM 12289</strain>
    </source>
</reference>
<proteinExistence type="predicted"/>
<name>A0AAV3SFF6_HALDO</name>
<protein>
    <submittedName>
        <fullName evidence="1">Uncharacterized protein</fullName>
    </submittedName>
</protein>
<evidence type="ECO:0000313" key="2">
    <source>
        <dbReference type="Proteomes" id="UP001500962"/>
    </source>
</evidence>
<organism evidence="1 2">
    <name type="scientific">Halococcus dombrowskii</name>
    <dbReference type="NCBI Taxonomy" id="179637"/>
    <lineage>
        <taxon>Archaea</taxon>
        <taxon>Methanobacteriati</taxon>
        <taxon>Methanobacteriota</taxon>
        <taxon>Stenosarchaea group</taxon>
        <taxon>Halobacteria</taxon>
        <taxon>Halobacteriales</taxon>
        <taxon>Halococcaceae</taxon>
        <taxon>Halococcus</taxon>
    </lineage>
</organism>
<dbReference type="EMBL" id="BAAADN010000020">
    <property type="protein sequence ID" value="GAA0457765.1"/>
    <property type="molecule type" value="Genomic_DNA"/>
</dbReference>
<gene>
    <name evidence="1" type="ORF">GCM10008985_12390</name>
</gene>
<accession>A0AAV3SFF6</accession>
<dbReference type="Proteomes" id="UP001500962">
    <property type="component" value="Unassembled WGS sequence"/>
</dbReference>
<evidence type="ECO:0000313" key="1">
    <source>
        <dbReference type="EMBL" id="GAA0457765.1"/>
    </source>
</evidence>
<sequence length="69" mass="7387">MSRNSVPRWGAIEIVLSSRLQGKSAAATAPPTEARICSDREPTIAALVWEASVLAWEGSVPSWLLLPDA</sequence>